<keyword evidence="10" id="KW-1185">Reference proteome</keyword>
<dbReference type="EC" id="2.3.2.23" evidence="1"/>
<evidence type="ECO:0000313" key="9">
    <source>
        <dbReference type="EMBL" id="KAK7401827.1"/>
    </source>
</evidence>
<comment type="caution">
    <text evidence="9">The sequence shown here is derived from an EMBL/GenBank/DDBJ whole genome shotgun (WGS) entry which is preliminary data.</text>
</comment>
<evidence type="ECO:0000259" key="8">
    <source>
        <dbReference type="PROSITE" id="PS50127"/>
    </source>
</evidence>
<feature type="transmembrane region" description="Helical" evidence="7">
    <location>
        <begin position="126"/>
        <end position="144"/>
    </location>
</feature>
<dbReference type="Pfam" id="PF00179">
    <property type="entry name" value="UQ_con"/>
    <property type="match status" value="1"/>
</dbReference>
<feature type="domain" description="UBC core" evidence="8">
    <location>
        <begin position="558"/>
        <end position="718"/>
    </location>
</feature>
<evidence type="ECO:0000256" key="1">
    <source>
        <dbReference type="ARBA" id="ARBA00012486"/>
    </source>
</evidence>
<evidence type="ECO:0000313" key="10">
    <source>
        <dbReference type="Proteomes" id="UP001386955"/>
    </source>
</evidence>
<dbReference type="SUPFAM" id="SSF54495">
    <property type="entry name" value="UBC-like"/>
    <property type="match status" value="1"/>
</dbReference>
<gene>
    <name evidence="9" type="ORF">VNO78_13623</name>
</gene>
<dbReference type="AlphaFoldDB" id="A0AAN9XQK5"/>
<dbReference type="PROSITE" id="PS50127">
    <property type="entry name" value="UBC_2"/>
    <property type="match status" value="1"/>
</dbReference>
<evidence type="ECO:0000256" key="2">
    <source>
        <dbReference type="ARBA" id="ARBA00022679"/>
    </source>
</evidence>
<feature type="transmembrane region" description="Helical" evidence="7">
    <location>
        <begin position="85"/>
        <end position="105"/>
    </location>
</feature>
<evidence type="ECO:0000256" key="4">
    <source>
        <dbReference type="ARBA" id="ARBA00022786"/>
    </source>
</evidence>
<keyword evidence="7" id="KW-1133">Transmembrane helix</keyword>
<dbReference type="PANTHER" id="PTHR46116">
    <property type="entry name" value="(E3-INDEPENDENT) E2 UBIQUITIN-CONJUGATING ENZYME"/>
    <property type="match status" value="1"/>
</dbReference>
<dbReference type="FunFam" id="3.10.110.10:FF:000028">
    <property type="entry name" value="Probable ubiquitin-conjugating enzyme E2 23"/>
    <property type="match status" value="1"/>
</dbReference>
<feature type="region of interest" description="Disordered" evidence="6">
    <location>
        <begin position="366"/>
        <end position="413"/>
    </location>
</feature>
<feature type="compositionally biased region" description="Polar residues" evidence="6">
    <location>
        <begin position="402"/>
        <end position="413"/>
    </location>
</feature>
<dbReference type="Proteomes" id="UP001386955">
    <property type="component" value="Unassembled WGS sequence"/>
</dbReference>
<keyword evidence="3" id="KW-0547">Nucleotide-binding</keyword>
<protein>
    <recommendedName>
        <fullName evidence="1">E2 ubiquitin-conjugating enzyme</fullName>
        <ecNumber evidence="1">2.3.2.23</ecNumber>
    </recommendedName>
</protein>
<evidence type="ECO:0000256" key="7">
    <source>
        <dbReference type="SAM" id="Phobius"/>
    </source>
</evidence>
<reference evidence="9 10" key="1">
    <citation type="submission" date="2024-01" db="EMBL/GenBank/DDBJ databases">
        <title>The genomes of 5 underutilized Papilionoideae crops provide insights into root nodulation and disease resistanc.</title>
        <authorList>
            <person name="Jiang F."/>
        </authorList>
    </citation>
    <scope>NUCLEOTIDE SEQUENCE [LARGE SCALE GENOMIC DNA]</scope>
    <source>
        <strain evidence="9">DUOXIRENSHENG_FW03</strain>
        <tissue evidence="9">Leaves</tissue>
    </source>
</reference>
<feature type="transmembrane region" description="Helical" evidence="7">
    <location>
        <begin position="51"/>
        <end position="73"/>
    </location>
</feature>
<feature type="compositionally biased region" description="Basic residues" evidence="6">
    <location>
        <begin position="366"/>
        <end position="376"/>
    </location>
</feature>
<dbReference type="GO" id="GO:0061631">
    <property type="term" value="F:ubiquitin conjugating enzyme activity"/>
    <property type="evidence" value="ECO:0007669"/>
    <property type="project" value="UniProtKB-EC"/>
</dbReference>
<keyword evidence="2" id="KW-0808">Transferase</keyword>
<evidence type="ECO:0000256" key="6">
    <source>
        <dbReference type="SAM" id="MobiDB-lite"/>
    </source>
</evidence>
<accession>A0AAN9XQK5</accession>
<dbReference type="EMBL" id="JAYMYS010000003">
    <property type="protein sequence ID" value="KAK7401827.1"/>
    <property type="molecule type" value="Genomic_DNA"/>
</dbReference>
<organism evidence="9 10">
    <name type="scientific">Psophocarpus tetragonolobus</name>
    <name type="common">Winged bean</name>
    <name type="synonym">Dolichos tetragonolobus</name>
    <dbReference type="NCBI Taxonomy" id="3891"/>
    <lineage>
        <taxon>Eukaryota</taxon>
        <taxon>Viridiplantae</taxon>
        <taxon>Streptophyta</taxon>
        <taxon>Embryophyta</taxon>
        <taxon>Tracheophyta</taxon>
        <taxon>Spermatophyta</taxon>
        <taxon>Magnoliopsida</taxon>
        <taxon>eudicotyledons</taxon>
        <taxon>Gunneridae</taxon>
        <taxon>Pentapetalae</taxon>
        <taxon>rosids</taxon>
        <taxon>fabids</taxon>
        <taxon>Fabales</taxon>
        <taxon>Fabaceae</taxon>
        <taxon>Papilionoideae</taxon>
        <taxon>50 kb inversion clade</taxon>
        <taxon>NPAAA clade</taxon>
        <taxon>indigoferoid/millettioid clade</taxon>
        <taxon>Phaseoleae</taxon>
        <taxon>Psophocarpus</taxon>
    </lineage>
</organism>
<dbReference type="InterPro" id="IPR016135">
    <property type="entry name" value="UBQ-conjugating_enzyme/RWD"/>
</dbReference>
<proteinExistence type="predicted"/>
<sequence>MKPRPHSATTLRIQHSSSAMDPDVIEIPPPIHHPSKFRDQNKASSCHRFKVSFLLLMEFVVFCLIVFHLMGVFDSFEVFIFLKNLHLGFRFSAMVVLFCVVWFLVDAISPFSAVKKPLLLSLRPSFRVCCCMGLGFSGFLLYSLEWKGVILHDVIDIDNDDDSEDVVIIGEKVNNSNKGKTIDAVQDDHQDVKMPDYTFSLSGVENFGSASGIISSNNFQSVSNNLINVDGHGIDLSYDDDDYMDIFSEDYMDIDEYALLQKHFDNVDIPPGIEAPFTWLPPDYILGLKKTGNNTLYPWNHMQPNGTKSPMTPSSQPSLSLELPNSNIQASSEGGINIQIKMDNVDHSSGVELFSPQIFSEPVPYKKKSATSKLRGRTSNASLGAESSKPHWFSGPFHGKQKPSSAYHNSSDNPEAVKQFFKSVKKAAGSSISSHSNFIGHHGSSHPPGIEPGNPWWKSAHNAKLFSTHNNIPNQFYYPFDPLIAHPDHMVDNNWVHNSARDGFSGTSVDGPIVTISEEAKDEIMRKFQSFKQFETVEDTSDHHFFRYNSSMTQPPKNWAKKIQEEWKILEKDLPDSIFVRVYESRMDLLRAVIIGAEGTPYHDGLFFFDVFFPSGYPNVPPQVHYHSGGLRLNPNLYACGKVCLSLLNTWSGNKNEKWLPGVSTILQVLVSIQGLILNTKPYFNEPGFAHMSGSANGEKMSFQYNEDTFILSLRTMMYMMRKPPKNFEDFVKGHFCSQASDILVACKAYMEGAQVGCLVKGGVQDVDEGDRSCSQQFKESLSGYMNMLVKEFAQVGAKDIEKFLPQPATPLVNKQPSGVSIA</sequence>
<keyword evidence="5" id="KW-0067">ATP-binding</keyword>
<evidence type="ECO:0000256" key="3">
    <source>
        <dbReference type="ARBA" id="ARBA00022741"/>
    </source>
</evidence>
<keyword evidence="4" id="KW-0833">Ubl conjugation pathway</keyword>
<keyword evidence="7" id="KW-0472">Membrane</keyword>
<dbReference type="SMART" id="SM00212">
    <property type="entry name" value="UBCc"/>
    <property type="match status" value="1"/>
</dbReference>
<dbReference type="CDD" id="cd23837">
    <property type="entry name" value="UBCc_UBE2O"/>
    <property type="match status" value="1"/>
</dbReference>
<dbReference type="Gene3D" id="3.10.110.10">
    <property type="entry name" value="Ubiquitin Conjugating Enzyme"/>
    <property type="match status" value="1"/>
</dbReference>
<keyword evidence="7" id="KW-0812">Transmembrane</keyword>
<evidence type="ECO:0000256" key="5">
    <source>
        <dbReference type="ARBA" id="ARBA00022840"/>
    </source>
</evidence>
<name>A0AAN9XQK5_PSOTE</name>
<dbReference type="PANTHER" id="PTHR46116:SF43">
    <property type="entry name" value="UBIQUITIN-CONJUGATING ENZYME"/>
    <property type="match status" value="1"/>
</dbReference>
<dbReference type="InterPro" id="IPR000608">
    <property type="entry name" value="UBC"/>
</dbReference>
<dbReference type="GO" id="GO:0005524">
    <property type="term" value="F:ATP binding"/>
    <property type="evidence" value="ECO:0007669"/>
    <property type="project" value="UniProtKB-KW"/>
</dbReference>